<comment type="caution">
    <text evidence="1">The sequence shown here is derived from an EMBL/GenBank/DDBJ whole genome shotgun (WGS) entry which is preliminary data.</text>
</comment>
<accession>A0A427AAH0</accession>
<dbReference type="EMBL" id="AMZH03003159">
    <property type="protein sequence ID" value="RRT73228.1"/>
    <property type="molecule type" value="Genomic_DNA"/>
</dbReference>
<dbReference type="Gene3D" id="1.20.140.40">
    <property type="entry name" value="Invertase/pectin methylesterase inhibitor family protein"/>
    <property type="match status" value="1"/>
</dbReference>
<protein>
    <submittedName>
        <fullName evidence="1">Uncharacterized protein</fullName>
    </submittedName>
</protein>
<reference evidence="1 2" key="1">
    <citation type="journal article" date="2014" name="Agronomy (Basel)">
        <title>A Draft Genome Sequence for Ensete ventricosum, the Drought-Tolerant Tree Against Hunger.</title>
        <authorList>
            <person name="Harrison J."/>
            <person name="Moore K.A."/>
            <person name="Paszkiewicz K."/>
            <person name="Jones T."/>
            <person name="Grant M."/>
            <person name="Ambacheew D."/>
            <person name="Muzemil S."/>
            <person name="Studholme D.J."/>
        </authorList>
    </citation>
    <scope>NUCLEOTIDE SEQUENCE [LARGE SCALE GENOMIC DNA]</scope>
</reference>
<sequence>MAAVIGVVATIVSSDHKVDTSEDDDSLSTTSKSFSTFCTQADYERTIGAAITDSSPKEVIQASFQAAIDKIQAAFHLSNNVSLKANDPINKATFNIYRQLLEDTNEELNAAFSETHNLQGLARRADDIKT</sequence>
<evidence type="ECO:0000313" key="2">
    <source>
        <dbReference type="Proteomes" id="UP000287651"/>
    </source>
</evidence>
<dbReference type="AlphaFoldDB" id="A0A427AAH0"/>
<dbReference type="Proteomes" id="UP000287651">
    <property type="component" value="Unassembled WGS sequence"/>
</dbReference>
<name>A0A427AAH0_ENSVE</name>
<evidence type="ECO:0000313" key="1">
    <source>
        <dbReference type="EMBL" id="RRT73228.1"/>
    </source>
</evidence>
<proteinExistence type="predicted"/>
<dbReference type="InterPro" id="IPR035513">
    <property type="entry name" value="Invertase/methylesterase_inhib"/>
</dbReference>
<organism evidence="1 2">
    <name type="scientific">Ensete ventricosum</name>
    <name type="common">Abyssinian banana</name>
    <name type="synonym">Musa ensete</name>
    <dbReference type="NCBI Taxonomy" id="4639"/>
    <lineage>
        <taxon>Eukaryota</taxon>
        <taxon>Viridiplantae</taxon>
        <taxon>Streptophyta</taxon>
        <taxon>Embryophyta</taxon>
        <taxon>Tracheophyta</taxon>
        <taxon>Spermatophyta</taxon>
        <taxon>Magnoliopsida</taxon>
        <taxon>Liliopsida</taxon>
        <taxon>Zingiberales</taxon>
        <taxon>Musaceae</taxon>
        <taxon>Ensete</taxon>
    </lineage>
</organism>
<gene>
    <name evidence="1" type="ORF">B296_00019048</name>
</gene>